<dbReference type="EMBL" id="JAQSDF010000012">
    <property type="protein sequence ID" value="MDI1230679.1"/>
    <property type="molecule type" value="Genomic_DNA"/>
</dbReference>
<dbReference type="Proteomes" id="UP001160519">
    <property type="component" value="Unassembled WGS sequence"/>
</dbReference>
<dbReference type="SUPFAM" id="SSF53955">
    <property type="entry name" value="Lysozyme-like"/>
    <property type="match status" value="1"/>
</dbReference>
<name>A0AA43THS3_9GAMM</name>
<protein>
    <recommendedName>
        <fullName evidence="2">Transglycosylase SLT domain-containing protein</fullName>
    </recommendedName>
</protein>
<sequence length="199" mass="22851">MKKSLIPLLLLSLAACTALPPKNSDNICSTFREKDDWYDDAKNSFEKWGVPIHIQMAIMHQESRFVADAQPPRPWFLGFIPLPRASSAYGYAQAKDETWDGYQNKVGSWGADRDDFADASDFIGWYCNISHARLGISKLDAKNLYLAYHEGHGGFHRKSFLQKPWLQQVAIKVAKRATLFQRQLGTCEKELQSESWFFW</sequence>
<evidence type="ECO:0000313" key="4">
    <source>
        <dbReference type="Proteomes" id="UP001160519"/>
    </source>
</evidence>
<evidence type="ECO:0000259" key="2">
    <source>
        <dbReference type="Pfam" id="PF19489"/>
    </source>
</evidence>
<dbReference type="InterPro" id="IPR045795">
    <property type="entry name" value="SLT_4"/>
</dbReference>
<dbReference type="PROSITE" id="PS51257">
    <property type="entry name" value="PROKAR_LIPOPROTEIN"/>
    <property type="match status" value="1"/>
</dbReference>
<dbReference type="InterPro" id="IPR023346">
    <property type="entry name" value="Lysozyme-like_dom_sf"/>
</dbReference>
<feature type="domain" description="Transglycosylase SLT" evidence="2">
    <location>
        <begin position="8"/>
        <end position="187"/>
    </location>
</feature>
<evidence type="ECO:0000313" key="3">
    <source>
        <dbReference type="EMBL" id="MDI1230679.1"/>
    </source>
</evidence>
<keyword evidence="4" id="KW-1185">Reference proteome</keyword>
<feature type="chain" id="PRO_5041259659" description="Transglycosylase SLT domain-containing protein" evidence="1">
    <location>
        <begin position="18"/>
        <end position="199"/>
    </location>
</feature>
<dbReference type="Gene3D" id="1.10.530.10">
    <property type="match status" value="1"/>
</dbReference>
<evidence type="ECO:0000256" key="1">
    <source>
        <dbReference type="SAM" id="SignalP"/>
    </source>
</evidence>
<organism evidence="3 4">
    <name type="scientific">Candidatus Methylobacter titanis</name>
    <dbReference type="NCBI Taxonomy" id="3053457"/>
    <lineage>
        <taxon>Bacteria</taxon>
        <taxon>Pseudomonadati</taxon>
        <taxon>Pseudomonadota</taxon>
        <taxon>Gammaproteobacteria</taxon>
        <taxon>Methylococcales</taxon>
        <taxon>Methylococcaceae</taxon>
        <taxon>Methylobacter</taxon>
    </lineage>
</organism>
<reference evidence="3" key="1">
    <citation type="submission" date="2023-01" db="EMBL/GenBank/DDBJ databases">
        <title>Biogeochemical cycle of methane in antarctic sediments.</title>
        <authorList>
            <person name="Roldan D.M."/>
            <person name="Menes R.J."/>
        </authorList>
    </citation>
    <scope>NUCLEOTIDE SEQUENCE [LARGE SCALE GENOMIC DNA]</scope>
    <source>
        <strain evidence="3">K-2018 MAG008</strain>
    </source>
</reference>
<comment type="caution">
    <text evidence="3">The sequence shown here is derived from an EMBL/GenBank/DDBJ whole genome shotgun (WGS) entry which is preliminary data.</text>
</comment>
<dbReference type="AlphaFoldDB" id="A0AA43THS3"/>
<accession>A0AA43THS3</accession>
<feature type="signal peptide" evidence="1">
    <location>
        <begin position="1"/>
        <end position="17"/>
    </location>
</feature>
<proteinExistence type="predicted"/>
<dbReference type="CDD" id="cd00442">
    <property type="entry name" value="Lyz-like"/>
    <property type="match status" value="1"/>
</dbReference>
<gene>
    <name evidence="3" type="ORF">PSU93_05980</name>
</gene>
<dbReference type="Pfam" id="PF19489">
    <property type="entry name" value="SLT_4"/>
    <property type="match status" value="1"/>
</dbReference>
<keyword evidence="1" id="KW-0732">Signal</keyword>